<protein>
    <submittedName>
        <fullName evidence="1">Uncharacterized protein</fullName>
    </submittedName>
</protein>
<gene>
    <name evidence="1" type="ORF">CIMG_12858</name>
</gene>
<accession>J3KHB3</accession>
<evidence type="ECO:0000313" key="2">
    <source>
        <dbReference type="Proteomes" id="UP000001261"/>
    </source>
</evidence>
<sequence>MGQYTIAEPTGQPYEEINEERIGSDLISVSLEPGHFILSLLEYKVEPWGRRLKVITLNPSVRHNTDPVCAPQAADRILIALTFRLLRPSESSEAVSKLRDVDRLGLKTFKSSDKPRS</sequence>
<name>J3KHB3_COCIM</name>
<organism evidence="1 2">
    <name type="scientific">Coccidioides immitis (strain RS)</name>
    <name type="common">Valley fever fungus</name>
    <dbReference type="NCBI Taxonomy" id="246410"/>
    <lineage>
        <taxon>Eukaryota</taxon>
        <taxon>Fungi</taxon>
        <taxon>Dikarya</taxon>
        <taxon>Ascomycota</taxon>
        <taxon>Pezizomycotina</taxon>
        <taxon>Eurotiomycetes</taxon>
        <taxon>Eurotiomycetidae</taxon>
        <taxon>Onygenales</taxon>
        <taxon>Onygenaceae</taxon>
        <taxon>Coccidioides</taxon>
    </lineage>
</organism>
<dbReference type="KEGG" id="cim:CIMG_12858"/>
<keyword evidence="2" id="KW-1185">Reference proteome</keyword>
<evidence type="ECO:0000313" key="1">
    <source>
        <dbReference type="EMBL" id="EAS35228.3"/>
    </source>
</evidence>
<dbReference type="GeneID" id="24164485"/>
<dbReference type="AlphaFoldDB" id="J3KHB3"/>
<dbReference type="RefSeq" id="XP_001246811.2">
    <property type="nucleotide sequence ID" value="XM_001246810.2"/>
</dbReference>
<dbReference type="InParanoid" id="J3KHB3"/>
<proteinExistence type="predicted"/>
<dbReference type="EMBL" id="GG704911">
    <property type="protein sequence ID" value="EAS35228.3"/>
    <property type="molecule type" value="Genomic_DNA"/>
</dbReference>
<dbReference type="VEuPathDB" id="FungiDB:CIMG_12858"/>
<dbReference type="Proteomes" id="UP000001261">
    <property type="component" value="Unassembled WGS sequence"/>
</dbReference>
<reference evidence="2" key="1">
    <citation type="journal article" date="2009" name="Genome Res.">
        <title>Comparative genomic analyses of the human fungal pathogens Coccidioides and their relatives.</title>
        <authorList>
            <person name="Sharpton T.J."/>
            <person name="Stajich J.E."/>
            <person name="Rounsley S.D."/>
            <person name="Gardner M.J."/>
            <person name="Wortman J.R."/>
            <person name="Jordar V.S."/>
            <person name="Maiti R."/>
            <person name="Kodira C.D."/>
            <person name="Neafsey D.E."/>
            <person name="Zeng Q."/>
            <person name="Hung C.-Y."/>
            <person name="McMahan C."/>
            <person name="Muszewska A."/>
            <person name="Grynberg M."/>
            <person name="Mandel M.A."/>
            <person name="Kellner E.M."/>
            <person name="Barker B.M."/>
            <person name="Galgiani J.N."/>
            <person name="Orbach M.J."/>
            <person name="Kirkland T.N."/>
            <person name="Cole G.T."/>
            <person name="Henn M.R."/>
            <person name="Birren B.W."/>
            <person name="Taylor J.W."/>
        </authorList>
    </citation>
    <scope>NUCLEOTIDE SEQUENCE [LARGE SCALE GENOMIC DNA]</scope>
    <source>
        <strain evidence="2">RS</strain>
    </source>
</reference>
<reference evidence="2" key="2">
    <citation type="journal article" date="2010" name="Genome Res.">
        <title>Population genomic sequencing of Coccidioides fungi reveals recent hybridization and transposon control.</title>
        <authorList>
            <person name="Neafsey D.E."/>
            <person name="Barker B.M."/>
            <person name="Sharpton T.J."/>
            <person name="Stajich J.E."/>
            <person name="Park D.J."/>
            <person name="Whiston E."/>
            <person name="Hung C.-Y."/>
            <person name="McMahan C."/>
            <person name="White J."/>
            <person name="Sykes S."/>
            <person name="Heiman D."/>
            <person name="Young S."/>
            <person name="Zeng Q."/>
            <person name="Abouelleil A."/>
            <person name="Aftuck L."/>
            <person name="Bessette D."/>
            <person name="Brown A."/>
            <person name="FitzGerald M."/>
            <person name="Lui A."/>
            <person name="Macdonald J.P."/>
            <person name="Priest M."/>
            <person name="Orbach M.J."/>
            <person name="Galgiani J.N."/>
            <person name="Kirkland T.N."/>
            <person name="Cole G.T."/>
            <person name="Birren B.W."/>
            <person name="Henn M.R."/>
            <person name="Taylor J.W."/>
            <person name="Rounsley S.D."/>
        </authorList>
    </citation>
    <scope>GENOME REANNOTATION</scope>
    <source>
        <strain evidence="2">RS</strain>
    </source>
</reference>